<name>A0A8E2D5H6_9PORP</name>
<evidence type="ECO:0000313" key="1">
    <source>
        <dbReference type="EMBL" id="NYI49928.1"/>
    </source>
</evidence>
<gene>
    <name evidence="1" type="ORF">F5613_002058</name>
</gene>
<accession>A0A8E2D5H6</accession>
<dbReference type="Proteomes" id="UP000574332">
    <property type="component" value="Unassembled WGS sequence"/>
</dbReference>
<dbReference type="AlphaFoldDB" id="A0A8E2D5H6"/>
<dbReference type="PROSITE" id="PS51257">
    <property type="entry name" value="PROKAR_LIPOPROTEIN"/>
    <property type="match status" value="1"/>
</dbReference>
<evidence type="ECO:0008006" key="3">
    <source>
        <dbReference type="Google" id="ProtNLM"/>
    </source>
</evidence>
<keyword evidence="2" id="KW-1185">Reference proteome</keyword>
<evidence type="ECO:0000313" key="2">
    <source>
        <dbReference type="Proteomes" id="UP000574332"/>
    </source>
</evidence>
<dbReference type="EMBL" id="JACCCY010000003">
    <property type="protein sequence ID" value="NYI49928.1"/>
    <property type="molecule type" value="Genomic_DNA"/>
</dbReference>
<protein>
    <recommendedName>
        <fullName evidence="3">Lipoprotein</fullName>
    </recommendedName>
</protein>
<sequence length="200" mass="22348">MKTYLFTGLLGLIILSSFSSCRTSDHEPDLVFYNLALSFQDASGKDLVQGIELERESGSVSVEQAQSGLVKRDLYTLKVVTSQPCEDVIASKSKNYIPDSPRLGMTKYNGYSFLTNDFGMGANDCPDEKVLTYKLKCPTVFGDEAEHELVTYWEVPKIQNNFAKAICNRIEFEGKVITPTIVPESYNYQAIVILESKAKE</sequence>
<organism evidence="1 2">
    <name type="scientific">Macellibacteroides fermentans</name>
    <dbReference type="NCBI Taxonomy" id="879969"/>
    <lineage>
        <taxon>Bacteria</taxon>
        <taxon>Pseudomonadati</taxon>
        <taxon>Bacteroidota</taxon>
        <taxon>Bacteroidia</taxon>
        <taxon>Bacteroidales</taxon>
        <taxon>Porphyromonadaceae</taxon>
        <taxon>Macellibacteroides</taxon>
    </lineage>
</organism>
<dbReference type="RefSeq" id="WP_179399644.1">
    <property type="nucleotide sequence ID" value="NZ_JACCCY010000003.1"/>
</dbReference>
<proteinExistence type="predicted"/>
<reference evidence="1 2" key="1">
    <citation type="submission" date="2020-07" db="EMBL/GenBank/DDBJ databases">
        <title>Genomic Encyclopedia of Type Strains, Phase IV (KMG-IV): sequencing the most valuable type-strain genomes for metagenomic binning, comparative biology and taxonomic classification.</title>
        <authorList>
            <person name="Goeker M."/>
        </authorList>
    </citation>
    <scope>NUCLEOTIDE SEQUENCE [LARGE SCALE GENOMIC DNA]</scope>
    <source>
        <strain evidence="1 2">DSM 23697</strain>
    </source>
</reference>
<comment type="caution">
    <text evidence="1">The sequence shown here is derived from an EMBL/GenBank/DDBJ whole genome shotgun (WGS) entry which is preliminary data.</text>
</comment>